<dbReference type="Ensembl" id="ENSTRUT00000065387.1">
    <property type="protein sequence ID" value="ENSTRUP00000057912.1"/>
    <property type="gene ID" value="ENSTRUG00000003169.3"/>
</dbReference>
<evidence type="ECO:0000256" key="2">
    <source>
        <dbReference type="ARBA" id="ARBA00006270"/>
    </source>
</evidence>
<keyword evidence="10" id="KW-1185">Reference proteome</keyword>
<dbReference type="PRINTS" id="PR00449">
    <property type="entry name" value="RASTRNSFRMNG"/>
</dbReference>
<comment type="similarity">
    <text evidence="2">Belongs to the small GTPase superfamily. Rab family.</text>
</comment>
<keyword evidence="6" id="KW-0449">Lipoprotein</keyword>
<protein>
    <recommendedName>
        <fullName evidence="3">small monomeric GTPase</fullName>
        <ecNumber evidence="3">3.6.5.2</ecNumber>
    </recommendedName>
</protein>
<keyword evidence="7" id="KW-0636">Prenylation</keyword>
<dbReference type="Proteomes" id="UP000005226">
    <property type="component" value="Chromosome 11"/>
</dbReference>
<evidence type="ECO:0000313" key="9">
    <source>
        <dbReference type="Ensembl" id="ENSTRUP00000057912.1"/>
    </source>
</evidence>
<dbReference type="GO" id="GO:0016020">
    <property type="term" value="C:membrane"/>
    <property type="evidence" value="ECO:0007669"/>
    <property type="project" value="UniProtKB-SubCell"/>
</dbReference>
<keyword evidence="4" id="KW-0547">Nucleotide-binding</keyword>
<dbReference type="Pfam" id="PF00071">
    <property type="entry name" value="Ras"/>
    <property type="match status" value="1"/>
</dbReference>
<dbReference type="EC" id="3.6.5.2" evidence="3"/>
<keyword evidence="5" id="KW-0342">GTP-binding</keyword>
<dbReference type="PROSITE" id="PS51421">
    <property type="entry name" value="RAS"/>
    <property type="match status" value="1"/>
</dbReference>
<comment type="subcellular location">
    <subcellularLocation>
        <location evidence="1">Membrane</location>
        <topology evidence="1">Lipid-anchor</topology>
    </subcellularLocation>
</comment>
<dbReference type="InterPro" id="IPR005225">
    <property type="entry name" value="Small_GTP-bd"/>
</dbReference>
<dbReference type="SMART" id="SM00173">
    <property type="entry name" value="RAS"/>
    <property type="match status" value="1"/>
</dbReference>
<dbReference type="FunFam" id="3.40.50.300:FF:001447">
    <property type="entry name" value="Ras-related protein Rab-1B"/>
    <property type="match status" value="1"/>
</dbReference>
<dbReference type="AlphaFoldDB" id="A0A674MAC4"/>
<gene>
    <name evidence="9" type="primary">LOC101077537</name>
</gene>
<dbReference type="GO" id="GO:0003925">
    <property type="term" value="F:G protein activity"/>
    <property type="evidence" value="ECO:0007669"/>
    <property type="project" value="UniProtKB-EC"/>
</dbReference>
<dbReference type="PANTHER" id="PTHR47980">
    <property type="entry name" value="LD44762P"/>
    <property type="match status" value="1"/>
</dbReference>
<evidence type="ECO:0000313" key="10">
    <source>
        <dbReference type="Proteomes" id="UP000005226"/>
    </source>
</evidence>
<dbReference type="GeneTree" id="ENSGT00940000167295"/>
<dbReference type="InterPro" id="IPR027417">
    <property type="entry name" value="P-loop_NTPase"/>
</dbReference>
<evidence type="ECO:0000256" key="5">
    <source>
        <dbReference type="ARBA" id="ARBA00023134"/>
    </source>
</evidence>
<dbReference type="SMART" id="SM00174">
    <property type="entry name" value="RHO"/>
    <property type="match status" value="1"/>
</dbReference>
<evidence type="ECO:0000256" key="6">
    <source>
        <dbReference type="ARBA" id="ARBA00023288"/>
    </source>
</evidence>
<dbReference type="SMART" id="SM00175">
    <property type="entry name" value="RAB"/>
    <property type="match status" value="1"/>
</dbReference>
<sequence length="185" mass="20429">AATMNPEYDYLFKLLLIGDSGVGKSCLLLRFAWDTAGQERFRTITSSYYRGAHGIVIVYDVTEQESFNNVKLWLDEIDRYACESVSRLLVGNKSDLVGRKVVDAAAAQDLASSLEISFLETSAKNSDNVEKVFLTMASDIHQRLSAEEGAIHQQSRGAQTPRAKINSAPVWLGGEKQTQETSNCC</sequence>
<dbReference type="NCBIfam" id="TIGR00231">
    <property type="entry name" value="small_GTP"/>
    <property type="match status" value="1"/>
</dbReference>
<evidence type="ECO:0000256" key="8">
    <source>
        <dbReference type="ARBA" id="ARBA00047660"/>
    </source>
</evidence>
<dbReference type="InterPro" id="IPR001806">
    <property type="entry name" value="Small_GTPase"/>
</dbReference>
<dbReference type="InterPro" id="IPR050305">
    <property type="entry name" value="Small_GTPase_Rab"/>
</dbReference>
<comment type="catalytic activity">
    <reaction evidence="8">
        <text>GTP + H2O = GDP + phosphate + H(+)</text>
        <dbReference type="Rhea" id="RHEA:19669"/>
        <dbReference type="ChEBI" id="CHEBI:15377"/>
        <dbReference type="ChEBI" id="CHEBI:15378"/>
        <dbReference type="ChEBI" id="CHEBI:37565"/>
        <dbReference type="ChEBI" id="CHEBI:43474"/>
        <dbReference type="ChEBI" id="CHEBI:58189"/>
        <dbReference type="EC" id="3.6.5.2"/>
    </reaction>
    <physiologicalReaction direction="left-to-right" evidence="8">
        <dbReference type="Rhea" id="RHEA:19670"/>
    </physiologicalReaction>
</comment>
<dbReference type="GO" id="GO:0005525">
    <property type="term" value="F:GTP binding"/>
    <property type="evidence" value="ECO:0007669"/>
    <property type="project" value="UniProtKB-KW"/>
</dbReference>
<evidence type="ECO:0000256" key="1">
    <source>
        <dbReference type="ARBA" id="ARBA00004635"/>
    </source>
</evidence>
<evidence type="ECO:0000256" key="4">
    <source>
        <dbReference type="ARBA" id="ARBA00022741"/>
    </source>
</evidence>
<organism evidence="9 10">
    <name type="scientific">Takifugu rubripes</name>
    <name type="common">Japanese pufferfish</name>
    <name type="synonym">Fugu rubripes</name>
    <dbReference type="NCBI Taxonomy" id="31033"/>
    <lineage>
        <taxon>Eukaryota</taxon>
        <taxon>Metazoa</taxon>
        <taxon>Chordata</taxon>
        <taxon>Craniata</taxon>
        <taxon>Vertebrata</taxon>
        <taxon>Euteleostomi</taxon>
        <taxon>Actinopterygii</taxon>
        <taxon>Neopterygii</taxon>
        <taxon>Teleostei</taxon>
        <taxon>Neoteleostei</taxon>
        <taxon>Acanthomorphata</taxon>
        <taxon>Eupercaria</taxon>
        <taxon>Tetraodontiformes</taxon>
        <taxon>Tetradontoidea</taxon>
        <taxon>Tetraodontidae</taxon>
        <taxon>Takifugu</taxon>
    </lineage>
</organism>
<evidence type="ECO:0000256" key="7">
    <source>
        <dbReference type="ARBA" id="ARBA00023289"/>
    </source>
</evidence>
<reference evidence="9 10" key="1">
    <citation type="journal article" date="2011" name="Genome Biol. Evol.">
        <title>Integration of the genetic map and genome assembly of fugu facilitates insights into distinct features of genome evolution in teleosts and mammals.</title>
        <authorList>
            <person name="Kai W."/>
            <person name="Kikuchi K."/>
            <person name="Tohari S."/>
            <person name="Chew A.K."/>
            <person name="Tay A."/>
            <person name="Fujiwara A."/>
            <person name="Hosoya S."/>
            <person name="Suetake H."/>
            <person name="Naruse K."/>
            <person name="Brenner S."/>
            <person name="Suzuki Y."/>
            <person name="Venkatesh B."/>
        </authorList>
    </citation>
    <scope>NUCLEOTIDE SEQUENCE [LARGE SCALE GENOMIC DNA]</scope>
</reference>
<reference evidence="9" key="2">
    <citation type="submission" date="2025-08" db="UniProtKB">
        <authorList>
            <consortium name="Ensembl"/>
        </authorList>
    </citation>
    <scope>IDENTIFICATION</scope>
</reference>
<proteinExistence type="inferred from homology"/>
<reference evidence="9" key="3">
    <citation type="submission" date="2025-09" db="UniProtKB">
        <authorList>
            <consortium name="Ensembl"/>
        </authorList>
    </citation>
    <scope>IDENTIFICATION</scope>
</reference>
<dbReference type="Gene3D" id="3.40.50.300">
    <property type="entry name" value="P-loop containing nucleotide triphosphate hydrolases"/>
    <property type="match status" value="2"/>
</dbReference>
<dbReference type="PROSITE" id="PS51419">
    <property type="entry name" value="RAB"/>
    <property type="match status" value="1"/>
</dbReference>
<evidence type="ECO:0000256" key="3">
    <source>
        <dbReference type="ARBA" id="ARBA00011984"/>
    </source>
</evidence>
<accession>A0A674MAC4</accession>
<name>A0A674MAC4_TAKRU</name>
<dbReference type="SUPFAM" id="SSF52540">
    <property type="entry name" value="P-loop containing nucleoside triphosphate hydrolases"/>
    <property type="match status" value="1"/>
</dbReference>